<dbReference type="Pfam" id="PF00072">
    <property type="entry name" value="Response_reg"/>
    <property type="match status" value="1"/>
</dbReference>
<gene>
    <name evidence="3" type="ORF">EDB95_2464</name>
</gene>
<dbReference type="CDD" id="cd17535">
    <property type="entry name" value="REC_NarL-like"/>
    <property type="match status" value="1"/>
</dbReference>
<dbReference type="InterPro" id="IPR001789">
    <property type="entry name" value="Sig_transdc_resp-reg_receiver"/>
</dbReference>
<keyword evidence="1" id="KW-0597">Phosphoprotein</keyword>
<proteinExistence type="predicted"/>
<dbReference type="PANTHER" id="PTHR45566">
    <property type="entry name" value="HTH-TYPE TRANSCRIPTIONAL REGULATOR YHJB-RELATED"/>
    <property type="match status" value="1"/>
</dbReference>
<protein>
    <submittedName>
        <fullName evidence="3">Response regulator receiver domain-containing protein</fullName>
    </submittedName>
</protein>
<comment type="caution">
    <text evidence="3">The sequence shown here is derived from an EMBL/GenBank/DDBJ whole genome shotgun (WGS) entry which is preliminary data.</text>
</comment>
<dbReference type="SMART" id="SM00448">
    <property type="entry name" value="REC"/>
    <property type="match status" value="1"/>
</dbReference>
<evidence type="ECO:0000256" key="1">
    <source>
        <dbReference type="PROSITE-ProRule" id="PRU00169"/>
    </source>
</evidence>
<dbReference type="EMBL" id="SODV01000001">
    <property type="protein sequence ID" value="TDX01429.1"/>
    <property type="molecule type" value="Genomic_DNA"/>
</dbReference>
<keyword evidence="4" id="KW-1185">Reference proteome</keyword>
<dbReference type="RefSeq" id="WP_133993947.1">
    <property type="nucleotide sequence ID" value="NZ_SODV01000001.1"/>
</dbReference>
<feature type="modified residue" description="4-aspartylphosphate" evidence="1">
    <location>
        <position position="56"/>
    </location>
</feature>
<dbReference type="InterPro" id="IPR011006">
    <property type="entry name" value="CheY-like_superfamily"/>
</dbReference>
<dbReference type="Gene3D" id="3.40.50.2300">
    <property type="match status" value="1"/>
</dbReference>
<accession>A0A4R8DTI1</accession>
<dbReference type="OrthoDB" id="1013073at2"/>
<dbReference type="Proteomes" id="UP000294498">
    <property type="component" value="Unassembled WGS sequence"/>
</dbReference>
<dbReference type="InterPro" id="IPR051015">
    <property type="entry name" value="EvgA-like"/>
</dbReference>
<dbReference type="InterPro" id="IPR058245">
    <property type="entry name" value="NreC/VraR/RcsB-like_REC"/>
</dbReference>
<dbReference type="PANTHER" id="PTHR45566:SF2">
    <property type="entry name" value="NARL SUBFAMILY"/>
    <property type="match status" value="1"/>
</dbReference>
<sequence>MIPLRLLLADDHHLMRQLILQVIADDWPDAVCEQVSDGAQLVRRAMEELWDIVISDISMPVMNGLEALETLKREVPDLPVLIISIHAEKRYALRALEFGAGGFVPKPRIEQELVKAIRAVLAGEIYLSAEFDGAL</sequence>
<dbReference type="AlphaFoldDB" id="A0A4R8DTI1"/>
<feature type="domain" description="Response regulatory" evidence="2">
    <location>
        <begin position="5"/>
        <end position="121"/>
    </location>
</feature>
<reference evidence="3 4" key="1">
    <citation type="submission" date="2019-03" db="EMBL/GenBank/DDBJ databases">
        <title>Genomic Encyclopedia of Type Strains, Phase IV (KMG-IV): sequencing the most valuable type-strain genomes for metagenomic binning, comparative biology and taxonomic classification.</title>
        <authorList>
            <person name="Goeker M."/>
        </authorList>
    </citation>
    <scope>NUCLEOTIDE SEQUENCE [LARGE SCALE GENOMIC DNA]</scope>
    <source>
        <strain evidence="3 4">DSM 100059</strain>
    </source>
</reference>
<name>A0A4R8DTI1_9BACT</name>
<dbReference type="GO" id="GO:0000160">
    <property type="term" value="P:phosphorelay signal transduction system"/>
    <property type="evidence" value="ECO:0007669"/>
    <property type="project" value="InterPro"/>
</dbReference>
<dbReference type="PROSITE" id="PS50110">
    <property type="entry name" value="RESPONSE_REGULATORY"/>
    <property type="match status" value="1"/>
</dbReference>
<evidence type="ECO:0000259" key="2">
    <source>
        <dbReference type="PROSITE" id="PS50110"/>
    </source>
</evidence>
<organism evidence="3 4">
    <name type="scientific">Dinghuibacter silviterrae</name>
    <dbReference type="NCBI Taxonomy" id="1539049"/>
    <lineage>
        <taxon>Bacteria</taxon>
        <taxon>Pseudomonadati</taxon>
        <taxon>Bacteroidota</taxon>
        <taxon>Chitinophagia</taxon>
        <taxon>Chitinophagales</taxon>
        <taxon>Chitinophagaceae</taxon>
        <taxon>Dinghuibacter</taxon>
    </lineage>
</organism>
<dbReference type="SUPFAM" id="SSF52172">
    <property type="entry name" value="CheY-like"/>
    <property type="match status" value="1"/>
</dbReference>
<evidence type="ECO:0000313" key="4">
    <source>
        <dbReference type="Proteomes" id="UP000294498"/>
    </source>
</evidence>
<evidence type="ECO:0000313" key="3">
    <source>
        <dbReference type="EMBL" id="TDX01429.1"/>
    </source>
</evidence>